<gene>
    <name evidence="2" type="ORF">Tco_1042100</name>
</gene>
<protein>
    <submittedName>
        <fullName evidence="2">Uncharacterized protein</fullName>
    </submittedName>
</protein>
<feature type="compositionally biased region" description="Basic and acidic residues" evidence="1">
    <location>
        <begin position="18"/>
        <end position="32"/>
    </location>
</feature>
<keyword evidence="3" id="KW-1185">Reference proteome</keyword>
<feature type="compositionally biased region" description="Polar residues" evidence="1">
    <location>
        <begin position="45"/>
        <end position="62"/>
    </location>
</feature>
<evidence type="ECO:0000313" key="3">
    <source>
        <dbReference type="Proteomes" id="UP001151760"/>
    </source>
</evidence>
<dbReference type="Proteomes" id="UP001151760">
    <property type="component" value="Unassembled WGS sequence"/>
</dbReference>
<name>A0ABQ5GJC4_9ASTR</name>
<comment type="caution">
    <text evidence="2">The sequence shown here is derived from an EMBL/GenBank/DDBJ whole genome shotgun (WGS) entry which is preliminary data.</text>
</comment>
<proteinExistence type="predicted"/>
<reference evidence="2" key="1">
    <citation type="journal article" date="2022" name="Int. J. Mol. Sci.">
        <title>Draft Genome of Tanacetum Coccineum: Genomic Comparison of Closely Related Tanacetum-Family Plants.</title>
        <authorList>
            <person name="Yamashiro T."/>
            <person name="Shiraishi A."/>
            <person name="Nakayama K."/>
            <person name="Satake H."/>
        </authorList>
    </citation>
    <scope>NUCLEOTIDE SEQUENCE</scope>
</reference>
<organism evidence="2 3">
    <name type="scientific">Tanacetum coccineum</name>
    <dbReference type="NCBI Taxonomy" id="301880"/>
    <lineage>
        <taxon>Eukaryota</taxon>
        <taxon>Viridiplantae</taxon>
        <taxon>Streptophyta</taxon>
        <taxon>Embryophyta</taxon>
        <taxon>Tracheophyta</taxon>
        <taxon>Spermatophyta</taxon>
        <taxon>Magnoliopsida</taxon>
        <taxon>eudicotyledons</taxon>
        <taxon>Gunneridae</taxon>
        <taxon>Pentapetalae</taxon>
        <taxon>asterids</taxon>
        <taxon>campanulids</taxon>
        <taxon>Asterales</taxon>
        <taxon>Asteraceae</taxon>
        <taxon>Asteroideae</taxon>
        <taxon>Anthemideae</taxon>
        <taxon>Anthemidinae</taxon>
        <taxon>Tanacetum</taxon>
    </lineage>
</organism>
<accession>A0ABQ5GJC4</accession>
<evidence type="ECO:0000313" key="2">
    <source>
        <dbReference type="EMBL" id="GJT75375.1"/>
    </source>
</evidence>
<reference evidence="2" key="2">
    <citation type="submission" date="2022-01" db="EMBL/GenBank/DDBJ databases">
        <authorList>
            <person name="Yamashiro T."/>
            <person name="Shiraishi A."/>
            <person name="Satake H."/>
            <person name="Nakayama K."/>
        </authorList>
    </citation>
    <scope>NUCLEOTIDE SEQUENCE</scope>
</reference>
<evidence type="ECO:0000256" key="1">
    <source>
        <dbReference type="SAM" id="MobiDB-lite"/>
    </source>
</evidence>
<feature type="region of interest" description="Disordered" evidence="1">
    <location>
        <begin position="15"/>
        <end position="68"/>
    </location>
</feature>
<dbReference type="EMBL" id="BQNB010018524">
    <property type="protein sequence ID" value="GJT75375.1"/>
    <property type="molecule type" value="Genomic_DNA"/>
</dbReference>
<sequence>MFEAGYTQLLQNIGEGIGKTDKPPIGKAEPKGWFKKLKRPPTPNPEWNTSKTVDDGPTQNWLSDLAKA</sequence>